<feature type="transmembrane region" description="Helical" evidence="1">
    <location>
        <begin position="280"/>
        <end position="301"/>
    </location>
</feature>
<accession>A0A226DJP4</accession>
<evidence type="ECO:0000313" key="2">
    <source>
        <dbReference type="EMBL" id="OXA45419.1"/>
    </source>
</evidence>
<dbReference type="AlphaFoldDB" id="A0A226DJP4"/>
<keyword evidence="1" id="KW-1133">Transmembrane helix</keyword>
<proteinExistence type="predicted"/>
<feature type="transmembrane region" description="Helical" evidence="1">
    <location>
        <begin position="44"/>
        <end position="67"/>
    </location>
</feature>
<comment type="caution">
    <text evidence="2">The sequence shown here is derived from an EMBL/GenBank/DDBJ whole genome shotgun (WGS) entry which is preliminary data.</text>
</comment>
<dbReference type="Proteomes" id="UP000198287">
    <property type="component" value="Unassembled WGS sequence"/>
</dbReference>
<feature type="transmembrane region" description="Helical" evidence="1">
    <location>
        <begin position="159"/>
        <end position="183"/>
    </location>
</feature>
<protein>
    <submittedName>
        <fullName evidence="2">Uncharacterized protein</fullName>
    </submittedName>
</protein>
<feature type="transmembrane region" description="Helical" evidence="1">
    <location>
        <begin position="79"/>
        <end position="105"/>
    </location>
</feature>
<gene>
    <name evidence="2" type="ORF">Fcan01_20028</name>
</gene>
<dbReference type="EMBL" id="LNIX01000018">
    <property type="protein sequence ID" value="OXA45419.1"/>
    <property type="molecule type" value="Genomic_DNA"/>
</dbReference>
<sequence>MSELVWHTLSLNFRANKYLWKTSFQWDPIQRQFLHIPGTFRTFFWWYFVVFFINICITLNCCGYIILGQLYKFHPRIPVWVTVQYFIAAAGIWLAGGVAIFFIFFGDHTVLIVNTIIQVYEDFEDSIKGRKLIQKKKWKGIQIPPILLNPEGKLDKPGLVLFSILAPLPFIPLPMTLVDVFVLKMDVYIFVLEKILPHEIANSLLLIPLRAGLLYIVAAEVARIVPFLLYVLAIPAQLIIKSVDTLLNIRLEPATTRARWNETLNYFNQLIIMNRVVESYLATIAFILMGSGLVLSSALNFATIRLYDIGLPFVFYLTYPFFAVCVLTIILSLLPVGIRIHERSATTLVKWRQILGARDAQFAKRLRGTRPLIFYAGLNAHNFYSIQKSLMTTYIMAIVDYTINLLVSFPTLHF</sequence>
<keyword evidence="1" id="KW-0472">Membrane</keyword>
<reference evidence="2 3" key="1">
    <citation type="submission" date="2015-12" db="EMBL/GenBank/DDBJ databases">
        <title>The genome of Folsomia candida.</title>
        <authorList>
            <person name="Faddeeva A."/>
            <person name="Derks M.F."/>
            <person name="Anvar Y."/>
            <person name="Smit S."/>
            <person name="Van Straalen N."/>
            <person name="Roelofs D."/>
        </authorList>
    </citation>
    <scope>NUCLEOTIDE SEQUENCE [LARGE SCALE GENOMIC DNA]</scope>
    <source>
        <strain evidence="2 3">VU population</strain>
        <tissue evidence="2">Whole body</tissue>
    </source>
</reference>
<evidence type="ECO:0000256" key="1">
    <source>
        <dbReference type="SAM" id="Phobius"/>
    </source>
</evidence>
<name>A0A226DJP4_FOLCA</name>
<keyword evidence="1" id="KW-0812">Transmembrane</keyword>
<keyword evidence="3" id="KW-1185">Reference proteome</keyword>
<organism evidence="2 3">
    <name type="scientific">Folsomia candida</name>
    <name type="common">Springtail</name>
    <dbReference type="NCBI Taxonomy" id="158441"/>
    <lineage>
        <taxon>Eukaryota</taxon>
        <taxon>Metazoa</taxon>
        <taxon>Ecdysozoa</taxon>
        <taxon>Arthropoda</taxon>
        <taxon>Hexapoda</taxon>
        <taxon>Collembola</taxon>
        <taxon>Entomobryomorpha</taxon>
        <taxon>Isotomoidea</taxon>
        <taxon>Isotomidae</taxon>
        <taxon>Proisotominae</taxon>
        <taxon>Folsomia</taxon>
    </lineage>
</organism>
<evidence type="ECO:0000313" key="3">
    <source>
        <dbReference type="Proteomes" id="UP000198287"/>
    </source>
</evidence>
<feature type="transmembrane region" description="Helical" evidence="1">
    <location>
        <begin position="313"/>
        <end position="334"/>
    </location>
</feature>